<sequence>MFRRFVSFGQALVSLTPHPPAGNLAKHSVCLESIMRRVIEKFDLVDIAAKLFRMKGYSATSIDDIARACGLTKGSLYHHFSGKEELAVAALEQVHQFYRDSIFTIVRDAEDPSVKELETFNLAVEKFFTEHPHGCLLANLSLEIGGSYEQFSPKIRRFFEEWQDCYMIVFSRYFPADEARHRAADAVAIVQGCILMNRIWHDVAPLRRQHAAMLERCATATLS</sequence>
<evidence type="ECO:0000256" key="4">
    <source>
        <dbReference type="ARBA" id="ARBA00023163"/>
    </source>
</evidence>
<dbReference type="InterPro" id="IPR054156">
    <property type="entry name" value="YxaF_TetR_C"/>
</dbReference>
<dbReference type="Pfam" id="PF00440">
    <property type="entry name" value="TetR_N"/>
    <property type="match status" value="1"/>
</dbReference>
<keyword evidence="4" id="KW-0804">Transcription</keyword>
<dbReference type="PRINTS" id="PR00455">
    <property type="entry name" value="HTHTETR"/>
</dbReference>
<evidence type="ECO:0000256" key="1">
    <source>
        <dbReference type="ARBA" id="ARBA00022491"/>
    </source>
</evidence>
<dbReference type="InterPro" id="IPR009057">
    <property type="entry name" value="Homeodomain-like_sf"/>
</dbReference>
<proteinExistence type="predicted"/>
<evidence type="ECO:0000256" key="5">
    <source>
        <dbReference type="PROSITE-ProRule" id="PRU00335"/>
    </source>
</evidence>
<dbReference type="Gene3D" id="1.10.357.10">
    <property type="entry name" value="Tetracycline Repressor, domain 2"/>
    <property type="match status" value="1"/>
</dbReference>
<dbReference type="PROSITE" id="PS50977">
    <property type="entry name" value="HTH_TETR_2"/>
    <property type="match status" value="1"/>
</dbReference>
<evidence type="ECO:0000313" key="7">
    <source>
        <dbReference type="EMBL" id="QBQ37088.1"/>
    </source>
</evidence>
<evidence type="ECO:0000256" key="2">
    <source>
        <dbReference type="ARBA" id="ARBA00023015"/>
    </source>
</evidence>
<dbReference type="EMBL" id="CP038026">
    <property type="protein sequence ID" value="QBQ37088.1"/>
    <property type="molecule type" value="Genomic_DNA"/>
</dbReference>
<evidence type="ECO:0000313" key="8">
    <source>
        <dbReference type="Proteomes" id="UP000294359"/>
    </source>
</evidence>
<keyword evidence="8" id="KW-1185">Reference proteome</keyword>
<feature type="domain" description="HTH tetR-type" evidence="6">
    <location>
        <begin position="38"/>
        <end position="98"/>
    </location>
</feature>
<name>A0ABX5S9R2_9BURK</name>
<dbReference type="Pfam" id="PF21993">
    <property type="entry name" value="TetR_C_13_2"/>
    <property type="match status" value="1"/>
</dbReference>
<dbReference type="PROSITE" id="PS01081">
    <property type="entry name" value="HTH_TETR_1"/>
    <property type="match status" value="1"/>
</dbReference>
<dbReference type="SUPFAM" id="SSF46689">
    <property type="entry name" value="Homeodomain-like"/>
    <property type="match status" value="1"/>
</dbReference>
<evidence type="ECO:0000259" key="6">
    <source>
        <dbReference type="PROSITE" id="PS50977"/>
    </source>
</evidence>
<keyword evidence="3 5" id="KW-0238">DNA-binding</keyword>
<protein>
    <submittedName>
        <fullName evidence="7">TetR/AcrR family transcriptional regulator</fullName>
    </submittedName>
</protein>
<keyword evidence="2" id="KW-0805">Transcription regulation</keyword>
<dbReference type="InterPro" id="IPR001647">
    <property type="entry name" value="HTH_TetR"/>
</dbReference>
<evidence type="ECO:0000256" key="3">
    <source>
        <dbReference type="ARBA" id="ARBA00023125"/>
    </source>
</evidence>
<feature type="DNA-binding region" description="H-T-H motif" evidence="5">
    <location>
        <begin position="61"/>
        <end position="80"/>
    </location>
</feature>
<dbReference type="PANTHER" id="PTHR47506">
    <property type="entry name" value="TRANSCRIPTIONAL REGULATORY PROTEIN"/>
    <property type="match status" value="1"/>
</dbReference>
<dbReference type="InterPro" id="IPR023772">
    <property type="entry name" value="DNA-bd_HTH_TetR-type_CS"/>
</dbReference>
<dbReference type="SUPFAM" id="SSF48498">
    <property type="entry name" value="Tetracyclin repressor-like, C-terminal domain"/>
    <property type="match status" value="1"/>
</dbReference>
<dbReference type="PANTHER" id="PTHR47506:SF7">
    <property type="entry name" value="TRANSCRIPTIONAL REGULATORY PROTEIN"/>
    <property type="match status" value="1"/>
</dbReference>
<dbReference type="InterPro" id="IPR036271">
    <property type="entry name" value="Tet_transcr_reg_TetR-rel_C_sf"/>
</dbReference>
<dbReference type="Proteomes" id="UP000294359">
    <property type="component" value="Chromosome"/>
</dbReference>
<accession>A0ABX5S9R2</accession>
<keyword evidence="1" id="KW-0678">Repressor</keyword>
<gene>
    <name evidence="7" type="ORF">E1742_13585</name>
</gene>
<organism evidence="7 8">
    <name type="scientific">Pseudoduganella plicata</name>
    <dbReference type="NCBI Taxonomy" id="321984"/>
    <lineage>
        <taxon>Bacteria</taxon>
        <taxon>Pseudomonadati</taxon>
        <taxon>Pseudomonadota</taxon>
        <taxon>Betaproteobacteria</taxon>
        <taxon>Burkholderiales</taxon>
        <taxon>Oxalobacteraceae</taxon>
        <taxon>Telluria group</taxon>
        <taxon>Pseudoduganella</taxon>
    </lineage>
</organism>
<reference evidence="7 8" key="1">
    <citation type="submission" date="2019-03" db="EMBL/GenBank/DDBJ databases">
        <title>Draft Genome Sequences of Six Type Strains of the Genus Massilia.</title>
        <authorList>
            <person name="Miess H."/>
            <person name="Frediansyhah A."/>
            <person name="Gross H."/>
        </authorList>
    </citation>
    <scope>NUCLEOTIDE SEQUENCE [LARGE SCALE GENOMIC DNA]</scope>
    <source>
        <strain evidence="7 8">DSM 17505</strain>
    </source>
</reference>